<feature type="compositionally biased region" description="Basic and acidic residues" evidence="1">
    <location>
        <begin position="228"/>
        <end position="242"/>
    </location>
</feature>
<keyword evidence="4" id="KW-1185">Reference proteome</keyword>
<dbReference type="VEuPathDB" id="FungiDB:DD237_008140"/>
<dbReference type="Proteomes" id="UP000282087">
    <property type="component" value="Unassembled WGS sequence"/>
</dbReference>
<proteinExistence type="predicted"/>
<organism evidence="3 4">
    <name type="scientific">Peronospora effusa</name>
    <dbReference type="NCBI Taxonomy" id="542832"/>
    <lineage>
        <taxon>Eukaryota</taxon>
        <taxon>Sar</taxon>
        <taxon>Stramenopiles</taxon>
        <taxon>Oomycota</taxon>
        <taxon>Peronosporomycetes</taxon>
        <taxon>Peronosporales</taxon>
        <taxon>Peronosporaceae</taxon>
        <taxon>Peronospora</taxon>
    </lineage>
</organism>
<sequence>MKVFTGLLVVALAVTSSYADNLNNLRSTRYDDEVNEVKAEDSHDSKTADDKLIVNVADYVNSDGKINIMDIIGAEKGKIPLETIFEAYVDSSENDVDNFITQLTKKEFSTQATDFNDNNSLPSKTDGKPNYVNVKVDDDSDIQDNEDSDSDNNGFLGKSGKSTKSNESLKNDNLDDLYSDTNVKDDKPQTRVEGTGMFSQGSGKSKRDTNAKESFPDDDLDDSYIKTNVKDDKYETQVKDNADDAQNDDEDPSTLKNSNSKGKKSMSDEEDVNQNMLQSEIVEDDEATKLSKNKAS</sequence>
<evidence type="ECO:0000256" key="2">
    <source>
        <dbReference type="SAM" id="SignalP"/>
    </source>
</evidence>
<accession>A0A3M6V8U8</accession>
<evidence type="ECO:0000313" key="3">
    <source>
        <dbReference type="EMBL" id="RMX63084.1"/>
    </source>
</evidence>
<name>A0A3M6V8U8_9STRA</name>
<reference evidence="3 4" key="1">
    <citation type="submission" date="2018-06" db="EMBL/GenBank/DDBJ databases">
        <title>Comparative genomics of downy mildews reveals potential adaptations to biotrophy.</title>
        <authorList>
            <person name="Fletcher K."/>
            <person name="Klosterman S.J."/>
            <person name="Derevnina L."/>
            <person name="Martin F."/>
            <person name="Koike S."/>
            <person name="Reyes Chin-Wo S."/>
            <person name="Mou B."/>
            <person name="Michelmore R."/>
        </authorList>
    </citation>
    <scope>NUCLEOTIDE SEQUENCE [LARGE SCALE GENOMIC DNA]</scope>
    <source>
        <strain evidence="3 4">R14</strain>
    </source>
</reference>
<evidence type="ECO:0000313" key="4">
    <source>
        <dbReference type="Proteomes" id="UP000282087"/>
    </source>
</evidence>
<evidence type="ECO:0000256" key="1">
    <source>
        <dbReference type="SAM" id="MobiDB-lite"/>
    </source>
</evidence>
<comment type="caution">
    <text evidence="3">The sequence shown here is derived from an EMBL/GenBank/DDBJ whole genome shotgun (WGS) entry which is preliminary data.</text>
</comment>
<feature type="signal peptide" evidence="2">
    <location>
        <begin position="1"/>
        <end position="19"/>
    </location>
</feature>
<feature type="compositionally biased region" description="Acidic residues" evidence="1">
    <location>
        <begin position="243"/>
        <end position="252"/>
    </location>
</feature>
<feature type="chain" id="PRO_5017993766" description="RxLR effector protein" evidence="2">
    <location>
        <begin position="20"/>
        <end position="296"/>
    </location>
</feature>
<keyword evidence="2" id="KW-0732">Signal</keyword>
<dbReference type="EMBL" id="QLLG01000453">
    <property type="protein sequence ID" value="RMX63084.1"/>
    <property type="molecule type" value="Genomic_DNA"/>
</dbReference>
<evidence type="ECO:0008006" key="5">
    <source>
        <dbReference type="Google" id="ProtNLM"/>
    </source>
</evidence>
<feature type="region of interest" description="Disordered" evidence="1">
    <location>
        <begin position="113"/>
        <end position="296"/>
    </location>
</feature>
<dbReference type="AlphaFoldDB" id="A0A3M6V8U8"/>
<protein>
    <recommendedName>
        <fullName evidence="5">RxLR effector protein</fullName>
    </recommendedName>
</protein>
<feature type="compositionally biased region" description="Polar residues" evidence="1">
    <location>
        <begin position="113"/>
        <end position="123"/>
    </location>
</feature>
<gene>
    <name evidence="3" type="ORF">DD238_008179</name>
</gene>
<feature type="compositionally biased region" description="Acidic residues" evidence="1">
    <location>
        <begin position="138"/>
        <end position="150"/>
    </location>
</feature>
<feature type="compositionally biased region" description="Basic and acidic residues" evidence="1">
    <location>
        <begin position="205"/>
        <end position="215"/>
    </location>
</feature>